<evidence type="ECO:0000256" key="2">
    <source>
        <dbReference type="ARBA" id="ARBA00001353"/>
    </source>
</evidence>
<evidence type="ECO:0000256" key="3">
    <source>
        <dbReference type="ARBA" id="ARBA00005013"/>
    </source>
</evidence>
<comment type="pathway">
    <text evidence="4">Cofactor biosynthesis; tetrahydrofolate biosynthesis; 2-amino-4-hydroxy-6-hydroxymethyl-7,8-dihydropteridine diphosphate from 7,8-dihydroneopterin triphosphate: step 4/4.</text>
</comment>
<proteinExistence type="inferred from homology"/>
<evidence type="ECO:0000256" key="9">
    <source>
        <dbReference type="ARBA" id="ARBA00022777"/>
    </source>
</evidence>
<evidence type="ECO:0000256" key="5">
    <source>
        <dbReference type="ARBA" id="ARBA00005708"/>
    </source>
</evidence>
<comment type="similarity">
    <text evidence="5 13">Belongs to the DHNA family.</text>
</comment>
<evidence type="ECO:0000256" key="12">
    <source>
        <dbReference type="ARBA" id="ARBA00023239"/>
    </source>
</evidence>
<evidence type="ECO:0000256" key="7">
    <source>
        <dbReference type="ARBA" id="ARBA00022679"/>
    </source>
</evidence>
<dbReference type="SUPFAM" id="SSF55083">
    <property type="entry name" value="6-hydroxymethyl-7,8-dihydropterin pyrophosphokinase, HPPK"/>
    <property type="match status" value="1"/>
</dbReference>
<dbReference type="RefSeq" id="WP_072830188.1">
    <property type="nucleotide sequence ID" value="NZ_FQXP01000003.1"/>
</dbReference>
<evidence type="ECO:0000256" key="8">
    <source>
        <dbReference type="ARBA" id="ARBA00022741"/>
    </source>
</evidence>
<reference evidence="15 16" key="1">
    <citation type="submission" date="2016-11" db="EMBL/GenBank/DDBJ databases">
        <authorList>
            <person name="Jaros S."/>
            <person name="Januszkiewicz K."/>
            <person name="Wedrychowicz H."/>
        </authorList>
    </citation>
    <scope>NUCLEOTIDE SEQUENCE [LARGE SCALE GENOMIC DNA]</scope>
    <source>
        <strain evidence="15 16">DSM 3089</strain>
    </source>
</reference>
<evidence type="ECO:0000256" key="11">
    <source>
        <dbReference type="ARBA" id="ARBA00022909"/>
    </source>
</evidence>
<comment type="pathway">
    <text evidence="3 13">Cofactor biosynthesis; tetrahydrofolate biosynthesis; 2-amino-4-hydroxy-6-hydroxymethyl-7,8-dihydropteridine diphosphate from 7,8-dihydroneopterin triphosphate: step 3/4.</text>
</comment>
<dbReference type="PANTHER" id="PTHR43071">
    <property type="entry name" value="2-AMINO-4-HYDROXY-6-HYDROXYMETHYLDIHYDROPTERIDINE PYROPHOSPHOKINASE"/>
    <property type="match status" value="1"/>
</dbReference>
<dbReference type="GO" id="GO:0004150">
    <property type="term" value="F:dihydroneopterin aldolase activity"/>
    <property type="evidence" value="ECO:0007669"/>
    <property type="project" value="UniProtKB-UniRule"/>
</dbReference>
<comment type="function">
    <text evidence="13">Catalyzes the conversion of 7,8-dihydroneopterin to 6-hydroxymethyl-7,8-dihydropterin.</text>
</comment>
<comment type="similarity">
    <text evidence="6">In the N-terminal section; belongs to the DHNA family.</text>
</comment>
<keyword evidence="8" id="KW-0547">Nucleotide-binding</keyword>
<dbReference type="InterPro" id="IPR006157">
    <property type="entry name" value="FolB_dom"/>
</dbReference>
<dbReference type="GO" id="GO:0016301">
    <property type="term" value="F:kinase activity"/>
    <property type="evidence" value="ECO:0007669"/>
    <property type="project" value="UniProtKB-KW"/>
</dbReference>
<dbReference type="NCBIfam" id="TIGR01498">
    <property type="entry name" value="folK"/>
    <property type="match status" value="1"/>
</dbReference>
<dbReference type="NCBIfam" id="TIGR00525">
    <property type="entry name" value="folB"/>
    <property type="match status" value="1"/>
</dbReference>
<dbReference type="SUPFAM" id="SSF55620">
    <property type="entry name" value="Tetrahydrobiopterin biosynthesis enzymes-like"/>
    <property type="match status" value="1"/>
</dbReference>
<keyword evidence="9 15" id="KW-0418">Kinase</keyword>
<dbReference type="InterPro" id="IPR000550">
    <property type="entry name" value="Hppk"/>
</dbReference>
<keyword evidence="16" id="KW-1185">Reference proteome</keyword>
<dbReference type="UniPathway" id="UPA00077">
    <property type="reaction ID" value="UER00154"/>
</dbReference>
<dbReference type="EC" id="4.1.2.25" evidence="13"/>
<accession>A0A1M5TXM2</accession>
<keyword evidence="11 13" id="KW-0289">Folate biosynthesis</keyword>
<dbReference type="InterPro" id="IPR043133">
    <property type="entry name" value="GTP-CH-I_C/QueF"/>
</dbReference>
<dbReference type="OrthoDB" id="9808041at2"/>
<comment type="catalytic activity">
    <reaction evidence="1">
        <text>6-hydroxymethyl-7,8-dihydropterin + ATP = (7,8-dihydropterin-6-yl)methyl diphosphate + AMP + H(+)</text>
        <dbReference type="Rhea" id="RHEA:11412"/>
        <dbReference type="ChEBI" id="CHEBI:15378"/>
        <dbReference type="ChEBI" id="CHEBI:30616"/>
        <dbReference type="ChEBI" id="CHEBI:44841"/>
        <dbReference type="ChEBI" id="CHEBI:72950"/>
        <dbReference type="ChEBI" id="CHEBI:456215"/>
        <dbReference type="EC" id="2.7.6.3"/>
    </reaction>
</comment>
<keyword evidence="7" id="KW-0808">Transferase</keyword>
<evidence type="ECO:0000259" key="14">
    <source>
        <dbReference type="PROSITE" id="PS00794"/>
    </source>
</evidence>
<feature type="domain" description="7,8-dihydro-6-hydroxymethylpterin-pyrophosphokinase" evidence="14">
    <location>
        <begin position="206"/>
        <end position="217"/>
    </location>
</feature>
<dbReference type="PROSITE" id="PS00794">
    <property type="entry name" value="HPPK"/>
    <property type="match status" value="1"/>
</dbReference>
<dbReference type="GO" id="GO:0046656">
    <property type="term" value="P:folic acid biosynthetic process"/>
    <property type="evidence" value="ECO:0007669"/>
    <property type="project" value="UniProtKB-UniRule"/>
</dbReference>
<dbReference type="CDD" id="cd00483">
    <property type="entry name" value="HPPK"/>
    <property type="match status" value="1"/>
</dbReference>
<evidence type="ECO:0000256" key="4">
    <source>
        <dbReference type="ARBA" id="ARBA00005051"/>
    </source>
</evidence>
<evidence type="ECO:0000256" key="13">
    <source>
        <dbReference type="RuleBase" id="RU362079"/>
    </source>
</evidence>
<evidence type="ECO:0000313" key="15">
    <source>
        <dbReference type="EMBL" id="SHH55444.1"/>
    </source>
</evidence>
<dbReference type="InterPro" id="IPR006156">
    <property type="entry name" value="Dihydroneopterin_aldolase"/>
</dbReference>
<dbReference type="Gene3D" id="3.30.1130.10">
    <property type="match status" value="1"/>
</dbReference>
<evidence type="ECO:0000256" key="10">
    <source>
        <dbReference type="ARBA" id="ARBA00022840"/>
    </source>
</evidence>
<keyword evidence="10" id="KW-0067">ATP-binding</keyword>
<dbReference type="InterPro" id="IPR035907">
    <property type="entry name" value="Hppk_sf"/>
</dbReference>
<dbReference type="Pfam" id="PF01288">
    <property type="entry name" value="HPPK"/>
    <property type="match status" value="1"/>
</dbReference>
<dbReference type="EC" id="2.7.6.3" evidence="13"/>
<evidence type="ECO:0000256" key="1">
    <source>
        <dbReference type="ARBA" id="ARBA00000198"/>
    </source>
</evidence>
<evidence type="ECO:0000313" key="16">
    <source>
        <dbReference type="Proteomes" id="UP000184526"/>
    </source>
</evidence>
<gene>
    <name evidence="15" type="ORF">SAMN02745196_00759</name>
</gene>
<dbReference type="AlphaFoldDB" id="A0A1M5TXM2"/>
<dbReference type="PANTHER" id="PTHR43071:SF1">
    <property type="entry name" value="2-AMINO-4-HYDROXY-6-HYDROXYMETHYLDIHYDROPTERIDINE PYROPHOSPHOKINASE"/>
    <property type="match status" value="1"/>
</dbReference>
<protein>
    <recommendedName>
        <fullName evidence="13">Bifunctional folate synthesis protein</fullName>
    </recommendedName>
    <domain>
        <recommendedName>
            <fullName evidence="13">Dihydroneopterin aldolase</fullName>
            <shortName evidence="13">DHNA</shortName>
            <ecNumber evidence="13">4.1.2.25</ecNumber>
        </recommendedName>
        <alternativeName>
            <fullName evidence="13">7,8-dihydroneopterin aldolase</fullName>
        </alternativeName>
    </domain>
    <domain>
        <recommendedName>
            <fullName evidence="13">2-amino-4-hydroxy-6-hydroxymethyldihydropteridine pyrophosphokinase</fullName>
            <ecNumber evidence="13">2.7.6.3</ecNumber>
        </recommendedName>
        <alternativeName>
            <fullName evidence="13">6-hydroxymethyl-7,8-dihydropterin pyrophosphokinase</fullName>
            <shortName evidence="13">PPPK</shortName>
        </alternativeName>
        <alternativeName>
            <fullName evidence="13">7,8-dihydro-6-hydroxymethylpterin pyrophosphokinase</fullName>
            <shortName evidence="13">HPPK</shortName>
        </alternativeName>
    </domain>
</protein>
<dbReference type="SMART" id="SM00905">
    <property type="entry name" value="FolB"/>
    <property type="match status" value="1"/>
</dbReference>
<dbReference type="NCBIfam" id="TIGR00526">
    <property type="entry name" value="folB_dom"/>
    <property type="match status" value="1"/>
</dbReference>
<dbReference type="GO" id="GO:0046654">
    <property type="term" value="P:tetrahydrofolate biosynthetic process"/>
    <property type="evidence" value="ECO:0007669"/>
    <property type="project" value="UniProtKB-UniRule"/>
</dbReference>
<dbReference type="Gene3D" id="3.30.70.560">
    <property type="entry name" value="7,8-Dihydro-6-hydroxymethylpterin-pyrophosphokinase HPPK"/>
    <property type="match status" value="1"/>
</dbReference>
<dbReference type="CDD" id="cd00534">
    <property type="entry name" value="DHNA_DHNTPE"/>
    <property type="match status" value="1"/>
</dbReference>
<dbReference type="STRING" id="1121306.SAMN02745196_00759"/>
<comment type="catalytic activity">
    <reaction evidence="2 13">
        <text>7,8-dihydroneopterin = 6-hydroxymethyl-7,8-dihydropterin + glycolaldehyde</text>
        <dbReference type="Rhea" id="RHEA:10540"/>
        <dbReference type="ChEBI" id="CHEBI:17001"/>
        <dbReference type="ChEBI" id="CHEBI:17071"/>
        <dbReference type="ChEBI" id="CHEBI:44841"/>
        <dbReference type="EC" id="4.1.2.25"/>
    </reaction>
</comment>
<dbReference type="FunFam" id="3.30.1130.10:FF:000003">
    <property type="entry name" value="7,8-dihydroneopterin aldolase"/>
    <property type="match status" value="1"/>
</dbReference>
<dbReference type="EMBL" id="FQXP01000003">
    <property type="protein sequence ID" value="SHH55444.1"/>
    <property type="molecule type" value="Genomic_DNA"/>
</dbReference>
<dbReference type="GO" id="GO:0003848">
    <property type="term" value="F:2-amino-4-hydroxy-6-hydroxymethyldihydropteridine diphosphokinase activity"/>
    <property type="evidence" value="ECO:0007669"/>
    <property type="project" value="UniProtKB-EC"/>
</dbReference>
<dbReference type="Proteomes" id="UP000184526">
    <property type="component" value="Unassembled WGS sequence"/>
</dbReference>
<dbReference type="Pfam" id="PF02152">
    <property type="entry name" value="FolB"/>
    <property type="match status" value="1"/>
</dbReference>
<sequence length="270" mass="31423">MDKIIIKDLEIFAFHGVMEEEKKLGQKFILSLELYVNLREAGLSDDLNKTVHYGILAQEIEELFTSKSFDLIEKAAEEVANYILVNYEIIEKVKVTLKKPWAPILKPVDYVAVEIFREKHKAFVAVGANMGDKRKNIEEAFEIINSSSHCKIKKISEFYETEPVGYTEQDDFLNCAIEIETLLTPIELVRFLLSVEKNLKRERIIKWGPRTIDLDVILYDNIVSSDEEIIIPHPRMHERAFVLEPLNDIAPYEIHPILRKRVFELLKEVH</sequence>
<evidence type="ECO:0000256" key="6">
    <source>
        <dbReference type="ARBA" id="ARBA00009640"/>
    </source>
</evidence>
<keyword evidence="12 13" id="KW-0456">Lyase</keyword>
<organism evidence="15 16">
    <name type="scientific">Clostridium collagenovorans DSM 3089</name>
    <dbReference type="NCBI Taxonomy" id="1121306"/>
    <lineage>
        <taxon>Bacteria</taxon>
        <taxon>Bacillati</taxon>
        <taxon>Bacillota</taxon>
        <taxon>Clostridia</taxon>
        <taxon>Eubacteriales</taxon>
        <taxon>Clostridiaceae</taxon>
        <taxon>Clostridium</taxon>
    </lineage>
</organism>
<name>A0A1M5TXM2_9CLOT</name>
<dbReference type="GO" id="GO:0005524">
    <property type="term" value="F:ATP binding"/>
    <property type="evidence" value="ECO:0007669"/>
    <property type="project" value="UniProtKB-KW"/>
</dbReference>